<dbReference type="RefSeq" id="WP_379015623.1">
    <property type="nucleotide sequence ID" value="NZ_JBHSDC010000029.1"/>
</dbReference>
<evidence type="ECO:0000313" key="2">
    <source>
        <dbReference type="Proteomes" id="UP001595906"/>
    </source>
</evidence>
<reference evidence="2" key="1">
    <citation type="journal article" date="2019" name="Int. J. Syst. Evol. Microbiol.">
        <title>The Global Catalogue of Microorganisms (GCM) 10K type strain sequencing project: providing services to taxonomists for standard genome sequencing and annotation.</title>
        <authorList>
            <consortium name="The Broad Institute Genomics Platform"/>
            <consortium name="The Broad Institute Genome Sequencing Center for Infectious Disease"/>
            <person name="Wu L."/>
            <person name="Ma J."/>
        </authorList>
    </citation>
    <scope>NUCLEOTIDE SEQUENCE [LARGE SCALE GENOMIC DNA]</scope>
    <source>
        <strain evidence="2">CECT 8010</strain>
    </source>
</reference>
<sequence>MEQEKTNRTRIIGLRLTPKEYEKIEQKWKASTCRKLSDYVRRIIFGKPIVATYRNQTLDDYMAESIKLRNELNGIGNNFNQAVKKLHTLHQISEFRDWLVTYELEKKILLNKVDEVKNHIQKIGEKWLQ</sequence>
<gene>
    <name evidence="1" type="ORF">ACFOW1_15840</name>
</gene>
<dbReference type="InterPro" id="IPR053842">
    <property type="entry name" value="NikA-like"/>
</dbReference>
<comment type="caution">
    <text evidence="1">The sequence shown here is derived from an EMBL/GenBank/DDBJ whole genome shotgun (WGS) entry which is preliminary data.</text>
</comment>
<accession>A0ABV8PZR1</accession>
<name>A0ABV8PZR1_9BACT</name>
<organism evidence="1 2">
    <name type="scientific">Parasediminibacterium paludis</name>
    <dbReference type="NCBI Taxonomy" id="908966"/>
    <lineage>
        <taxon>Bacteria</taxon>
        <taxon>Pseudomonadati</taxon>
        <taxon>Bacteroidota</taxon>
        <taxon>Chitinophagia</taxon>
        <taxon>Chitinophagales</taxon>
        <taxon>Chitinophagaceae</taxon>
        <taxon>Parasediminibacterium</taxon>
    </lineage>
</organism>
<dbReference type="Proteomes" id="UP001595906">
    <property type="component" value="Unassembled WGS sequence"/>
</dbReference>
<evidence type="ECO:0000313" key="1">
    <source>
        <dbReference type="EMBL" id="MFC4233373.1"/>
    </source>
</evidence>
<dbReference type="EMBL" id="JBHSDC010000029">
    <property type="protein sequence ID" value="MFC4233373.1"/>
    <property type="molecule type" value="Genomic_DNA"/>
</dbReference>
<proteinExistence type="predicted"/>
<keyword evidence="2" id="KW-1185">Reference proteome</keyword>
<protein>
    <submittedName>
        <fullName evidence="1">Plasmid mobilization relaxosome protein MobC</fullName>
    </submittedName>
</protein>
<dbReference type="Pfam" id="PF21983">
    <property type="entry name" value="NikA-like"/>
    <property type="match status" value="1"/>
</dbReference>